<accession>A0A1M7L5B4</accession>
<proteinExistence type="predicted"/>
<sequence>MTFPQGLTNGEDSIFISLVQLYVHHINFTNETLYLVNEREGSASRSWTFDRVYKMKNNIRFINNYIEKHPNLNRKQKSILDYSIYGIVSAIFNHLYYCFSIKNYLKILRVVRKQLNRKLDTGNITISKKKVRLLNLSLNWFSFTVLINQRFKQLSR</sequence>
<dbReference type="STRING" id="143223.SAMN05878281_1749"/>
<evidence type="ECO:0000313" key="2">
    <source>
        <dbReference type="Proteomes" id="UP000190235"/>
    </source>
</evidence>
<gene>
    <name evidence="1" type="ORF">SAMN05878281_1749</name>
</gene>
<organism evidence="1 2">
    <name type="scientific">Salegentibacter salegens</name>
    <dbReference type="NCBI Taxonomy" id="143223"/>
    <lineage>
        <taxon>Bacteria</taxon>
        <taxon>Pseudomonadati</taxon>
        <taxon>Bacteroidota</taxon>
        <taxon>Flavobacteriia</taxon>
        <taxon>Flavobacteriales</taxon>
        <taxon>Flavobacteriaceae</taxon>
        <taxon>Salegentibacter</taxon>
    </lineage>
</organism>
<dbReference type="AlphaFoldDB" id="A0A1M7L5B4"/>
<evidence type="ECO:0000313" key="1">
    <source>
        <dbReference type="EMBL" id="SHM73318.1"/>
    </source>
</evidence>
<protein>
    <submittedName>
        <fullName evidence="1">Uncharacterized protein</fullName>
    </submittedName>
</protein>
<keyword evidence="2" id="KW-1185">Reference proteome</keyword>
<reference evidence="2" key="1">
    <citation type="submission" date="2016-11" db="EMBL/GenBank/DDBJ databases">
        <authorList>
            <person name="Varghese N."/>
            <person name="Submissions S."/>
        </authorList>
    </citation>
    <scope>NUCLEOTIDE SEQUENCE [LARGE SCALE GENOMIC DNA]</scope>
    <source>
        <strain evidence="2">ACAM 48</strain>
    </source>
</reference>
<dbReference type="EMBL" id="LT670848">
    <property type="protein sequence ID" value="SHM73318.1"/>
    <property type="molecule type" value="Genomic_DNA"/>
</dbReference>
<dbReference type="Proteomes" id="UP000190235">
    <property type="component" value="Chromosome I"/>
</dbReference>
<name>A0A1M7L5B4_9FLAO</name>